<reference evidence="3" key="1">
    <citation type="journal article" date="2020" name="mSystems">
        <title>Genome- and Community-Level Interaction Insights into Carbon Utilization and Element Cycling Functions of Hydrothermarchaeota in Hydrothermal Sediment.</title>
        <authorList>
            <person name="Zhou Z."/>
            <person name="Liu Y."/>
            <person name="Xu W."/>
            <person name="Pan J."/>
            <person name="Luo Z.H."/>
            <person name="Li M."/>
        </authorList>
    </citation>
    <scope>NUCLEOTIDE SEQUENCE [LARGE SCALE GENOMIC DNA]</scope>
    <source>
        <strain evidence="3">SpSt-210</strain>
    </source>
</reference>
<evidence type="ECO:0008006" key="4">
    <source>
        <dbReference type="Google" id="ProtNLM"/>
    </source>
</evidence>
<dbReference type="EMBL" id="DSIY01000067">
    <property type="protein sequence ID" value="HEG90408.1"/>
    <property type="molecule type" value="Genomic_DNA"/>
</dbReference>
<organism evidence="3">
    <name type="scientific">Thermorudis peleae</name>
    <dbReference type="NCBI Taxonomy" id="1382356"/>
    <lineage>
        <taxon>Bacteria</taxon>
        <taxon>Pseudomonadati</taxon>
        <taxon>Thermomicrobiota</taxon>
        <taxon>Thermomicrobia</taxon>
        <taxon>Thermomicrobia incertae sedis</taxon>
        <taxon>Thermorudis</taxon>
    </lineage>
</organism>
<comment type="caution">
    <text evidence="3">The sequence shown here is derived from an EMBL/GenBank/DDBJ whole genome shotgun (WGS) entry which is preliminary data.</text>
</comment>
<name>A0A831TFP8_9BACT</name>
<proteinExistence type="predicted"/>
<sequence length="570" mass="59941">MGGLVALLCCGLLASLAPVAADGDAGWRFVDVAMEPISPQAGDLLTLAFTVLDEAGQPLPELAVTAALRAPITGYNQPPPPPAATVRGQGGEQPGRYEVRVPLNTAGRWWVEVELNAADGRHDRLSRFIEVEPRFRIPETGSQDLVFFRGERWKTYYRVDPATGQVALLGGDEVLRAGQRWLVTERRLSPADRVSQAYGGRWNLSLVVTDGQTGERAGEVQLGEVRAAVQDGSSSSPALVSAVAADPSGARLYAYWAWKLGQGWNAQLAAMDLEGATVVATRIMPGALLGDRVVPQLAVSGDGEHLVLAEQVVRVEPESGFRLTVLRTSDLEVEASHRSPGEATTPWAGCPTTYPGMSGLATGPELRWYALCTGGASGPVLLIWDPVAGQVTQQIDLSELNTASPALAIGGQMLYAVASWAPEAIAVDLVTGEVHRAQLTTAGEPPLSPIERIIRWLVGAVISDARAATQPSRWAVTGPEGRRLYVVAPVGGTSGFGDGIWVLDAGSLAVVDRWLVGHPVVAVTVADGGTVVAIERTEGTGDRALILGPEGEIEMGIALPGPISDTVVSG</sequence>
<dbReference type="AlphaFoldDB" id="A0A831TFP8"/>
<evidence type="ECO:0000256" key="2">
    <source>
        <dbReference type="SAM" id="SignalP"/>
    </source>
</evidence>
<gene>
    <name evidence="3" type="ORF">ENP34_03055</name>
</gene>
<protein>
    <recommendedName>
        <fullName evidence="4">YtkA-like domain-containing protein</fullName>
    </recommendedName>
</protein>
<dbReference type="InterPro" id="IPR015943">
    <property type="entry name" value="WD40/YVTN_repeat-like_dom_sf"/>
</dbReference>
<dbReference type="SUPFAM" id="SSF50969">
    <property type="entry name" value="YVTN repeat-like/Quinoprotein amine dehydrogenase"/>
    <property type="match status" value="1"/>
</dbReference>
<evidence type="ECO:0000256" key="1">
    <source>
        <dbReference type="SAM" id="MobiDB-lite"/>
    </source>
</evidence>
<keyword evidence="2" id="KW-0732">Signal</keyword>
<feature type="signal peptide" evidence="2">
    <location>
        <begin position="1"/>
        <end position="20"/>
    </location>
</feature>
<evidence type="ECO:0000313" key="3">
    <source>
        <dbReference type="EMBL" id="HEG90408.1"/>
    </source>
</evidence>
<dbReference type="Gene3D" id="2.130.10.10">
    <property type="entry name" value="YVTN repeat-like/Quinoprotein amine dehydrogenase"/>
    <property type="match status" value="1"/>
</dbReference>
<accession>A0A831TFP8</accession>
<feature type="chain" id="PRO_5032294004" description="YtkA-like domain-containing protein" evidence="2">
    <location>
        <begin position="21"/>
        <end position="570"/>
    </location>
</feature>
<feature type="region of interest" description="Disordered" evidence="1">
    <location>
        <begin position="74"/>
        <end position="95"/>
    </location>
</feature>
<dbReference type="InterPro" id="IPR011044">
    <property type="entry name" value="Quino_amine_DH_bsu"/>
</dbReference>